<dbReference type="GO" id="GO:0006351">
    <property type="term" value="P:DNA-templated transcription"/>
    <property type="evidence" value="ECO:0007669"/>
    <property type="project" value="InterPro"/>
</dbReference>
<evidence type="ECO:0000256" key="5">
    <source>
        <dbReference type="ARBA" id="ARBA00023163"/>
    </source>
</evidence>
<dbReference type="InterPro" id="IPR001138">
    <property type="entry name" value="Zn2Cys6_DnaBD"/>
</dbReference>
<dbReference type="AlphaFoldDB" id="A0A6A6EN29"/>
<dbReference type="InterPro" id="IPR007219">
    <property type="entry name" value="XnlR_reg_dom"/>
</dbReference>
<evidence type="ECO:0000256" key="4">
    <source>
        <dbReference type="ARBA" id="ARBA00023125"/>
    </source>
</evidence>
<feature type="region of interest" description="Disordered" evidence="7">
    <location>
        <begin position="94"/>
        <end position="116"/>
    </location>
</feature>
<evidence type="ECO:0000259" key="8">
    <source>
        <dbReference type="PROSITE" id="PS50048"/>
    </source>
</evidence>
<evidence type="ECO:0000313" key="9">
    <source>
        <dbReference type="EMBL" id="KAF2192169.1"/>
    </source>
</evidence>
<dbReference type="CDD" id="cd12148">
    <property type="entry name" value="fungal_TF_MHR"/>
    <property type="match status" value="1"/>
</dbReference>
<keyword evidence="1" id="KW-0479">Metal-binding</keyword>
<dbReference type="EMBL" id="ML994615">
    <property type="protein sequence ID" value="KAF2192169.1"/>
    <property type="molecule type" value="Genomic_DNA"/>
</dbReference>
<dbReference type="OrthoDB" id="5414787at2759"/>
<keyword evidence="5" id="KW-0804">Transcription</keyword>
<dbReference type="GO" id="GO:0001228">
    <property type="term" value="F:DNA-binding transcription activator activity, RNA polymerase II-specific"/>
    <property type="evidence" value="ECO:0007669"/>
    <property type="project" value="TreeGrafter"/>
</dbReference>
<keyword evidence="6" id="KW-0539">Nucleus</keyword>
<dbReference type="InterPro" id="IPR036864">
    <property type="entry name" value="Zn2-C6_fun-type_DNA-bd_sf"/>
</dbReference>
<dbReference type="Pfam" id="PF04082">
    <property type="entry name" value="Fungal_trans"/>
    <property type="match status" value="1"/>
</dbReference>
<dbReference type="GO" id="GO:0000978">
    <property type="term" value="F:RNA polymerase II cis-regulatory region sequence-specific DNA binding"/>
    <property type="evidence" value="ECO:0007669"/>
    <property type="project" value="TreeGrafter"/>
</dbReference>
<feature type="domain" description="Zn(2)-C6 fungal-type" evidence="8">
    <location>
        <begin position="15"/>
        <end position="46"/>
    </location>
</feature>
<dbReference type="GO" id="GO:0005634">
    <property type="term" value="C:nucleus"/>
    <property type="evidence" value="ECO:0007669"/>
    <property type="project" value="TreeGrafter"/>
</dbReference>
<feature type="compositionally biased region" description="Polar residues" evidence="7">
    <location>
        <begin position="51"/>
        <end position="67"/>
    </location>
</feature>
<reference evidence="9" key="1">
    <citation type="journal article" date="2020" name="Stud. Mycol.">
        <title>101 Dothideomycetes genomes: a test case for predicting lifestyles and emergence of pathogens.</title>
        <authorList>
            <person name="Haridas S."/>
            <person name="Albert R."/>
            <person name="Binder M."/>
            <person name="Bloem J."/>
            <person name="Labutti K."/>
            <person name="Salamov A."/>
            <person name="Andreopoulos B."/>
            <person name="Baker S."/>
            <person name="Barry K."/>
            <person name="Bills G."/>
            <person name="Bluhm B."/>
            <person name="Cannon C."/>
            <person name="Castanera R."/>
            <person name="Culley D."/>
            <person name="Daum C."/>
            <person name="Ezra D."/>
            <person name="Gonzalez J."/>
            <person name="Henrissat B."/>
            <person name="Kuo A."/>
            <person name="Liang C."/>
            <person name="Lipzen A."/>
            <person name="Lutzoni F."/>
            <person name="Magnuson J."/>
            <person name="Mondo S."/>
            <person name="Nolan M."/>
            <person name="Ohm R."/>
            <person name="Pangilinan J."/>
            <person name="Park H.-J."/>
            <person name="Ramirez L."/>
            <person name="Alfaro M."/>
            <person name="Sun H."/>
            <person name="Tritt A."/>
            <person name="Yoshinaga Y."/>
            <person name="Zwiers L.-H."/>
            <person name="Turgeon B."/>
            <person name="Goodwin S."/>
            <person name="Spatafora J."/>
            <person name="Crous P."/>
            <person name="Grigoriev I."/>
        </authorList>
    </citation>
    <scope>NUCLEOTIDE SEQUENCE</scope>
    <source>
        <strain evidence="9">CBS 207.26</strain>
    </source>
</reference>
<dbReference type="Pfam" id="PF00172">
    <property type="entry name" value="Zn_clus"/>
    <property type="match status" value="1"/>
</dbReference>
<dbReference type="GO" id="GO:0008270">
    <property type="term" value="F:zinc ion binding"/>
    <property type="evidence" value="ECO:0007669"/>
    <property type="project" value="InterPro"/>
</dbReference>
<feature type="region of interest" description="Disordered" evidence="7">
    <location>
        <begin position="51"/>
        <end position="77"/>
    </location>
</feature>
<dbReference type="SMART" id="SM00906">
    <property type="entry name" value="Fungal_trans"/>
    <property type="match status" value="1"/>
</dbReference>
<dbReference type="Proteomes" id="UP000800200">
    <property type="component" value="Unassembled WGS sequence"/>
</dbReference>
<name>A0A6A6EN29_9PEZI</name>
<gene>
    <name evidence="9" type="ORF">K469DRAFT_730819</name>
</gene>
<evidence type="ECO:0000256" key="1">
    <source>
        <dbReference type="ARBA" id="ARBA00022723"/>
    </source>
</evidence>
<evidence type="ECO:0000256" key="2">
    <source>
        <dbReference type="ARBA" id="ARBA00022833"/>
    </source>
</evidence>
<evidence type="ECO:0000256" key="3">
    <source>
        <dbReference type="ARBA" id="ARBA00023015"/>
    </source>
</evidence>
<dbReference type="InterPro" id="IPR051430">
    <property type="entry name" value="Fungal_TF_Env_Response"/>
</dbReference>
<evidence type="ECO:0000313" key="10">
    <source>
        <dbReference type="Proteomes" id="UP000800200"/>
    </source>
</evidence>
<evidence type="ECO:0000256" key="6">
    <source>
        <dbReference type="ARBA" id="ARBA00023242"/>
    </source>
</evidence>
<dbReference type="PANTHER" id="PTHR31944:SF131">
    <property type="entry name" value="HEME-RESPONSIVE ZINC FINGER TRANSCRIPTION FACTOR HAP1"/>
    <property type="match status" value="1"/>
</dbReference>
<proteinExistence type="predicted"/>
<sequence length="748" mass="83248">MDDASSRKRPRPVVSCLRCREKKLKCDRTAPCENCIKAQCGSECTYNQYPSSKTKNDVAQSSHQVHASGNPPGLGSVEDLQQRVAKLEDLLSLRPSSAHTTTQNSPALSNVTNQSSAASPRLLGTLVVKGSRSRYHGQNDRVTLLNQFIEAKEFINDIAKDPQVTALAKQVQFLQGKSQSKITSPDAEADSEFSLALLKLREFLPPKSICDRLVDIYCRHFERTMRILHIPTFMRQYNQIWANTDPEICKSSCTIPQVTAVLCMAYAMDDPVPANEDTAHRSYLKNAAIELTQAWLDELGRKQRTELPTIQVEALLLLARSLRQMPPEKIWSSTGALVRSAMVMGLHMDSSGTPNISPFQAEMRRRVWVTIIEMDLQASMNAGMPIVAPDLDFAPLIPANLDDSDFDDSSMELPNSKPLSVMTDSLAQVYLASSLPQRIKVMSLLQGASVEIDVAEAVKHGRRVEEFFSRKPSVLGLDTGSKNPSDTGSLLHRVLLDLYMRRPLLCLYRPLLLGDRQDHPVFSEIQRACLESSLAILSYQNHYDSRVLKASTGSPSSPQNFFYLCCKNDVLWAALSVCQHIKLLHHTAAARQASGIQPINEAKAQSESTLIKTVEGTIERLIHRIGQRGSDLKDIVFLSVALQSVRSPSTSQDKGHIMYEGAKKTLSDCRENLMQSVVLGDQGHSVTPPPSTNEVQYMADLPQEQDQFLADLADLATEFDNFQGDVFGFGDAYNVDIDSNWNWDHMWQ</sequence>
<keyword evidence="2" id="KW-0862">Zinc</keyword>
<dbReference type="SMART" id="SM00066">
    <property type="entry name" value="GAL4"/>
    <property type="match status" value="1"/>
</dbReference>
<dbReference type="CDD" id="cd00067">
    <property type="entry name" value="GAL4"/>
    <property type="match status" value="1"/>
</dbReference>
<dbReference type="PANTHER" id="PTHR31944">
    <property type="entry name" value="HEME-RESPONSIVE ZINC FINGER TRANSCRIPTION FACTOR HAP1"/>
    <property type="match status" value="1"/>
</dbReference>
<dbReference type="PROSITE" id="PS00463">
    <property type="entry name" value="ZN2_CY6_FUNGAL_1"/>
    <property type="match status" value="1"/>
</dbReference>
<dbReference type="Gene3D" id="4.10.240.10">
    <property type="entry name" value="Zn(2)-C6 fungal-type DNA-binding domain"/>
    <property type="match status" value="1"/>
</dbReference>
<keyword evidence="4" id="KW-0238">DNA-binding</keyword>
<dbReference type="SUPFAM" id="SSF57701">
    <property type="entry name" value="Zn2/Cys6 DNA-binding domain"/>
    <property type="match status" value="1"/>
</dbReference>
<keyword evidence="3" id="KW-0805">Transcription regulation</keyword>
<accession>A0A6A6EN29</accession>
<keyword evidence="10" id="KW-1185">Reference proteome</keyword>
<organism evidence="9 10">
    <name type="scientific">Zopfia rhizophila CBS 207.26</name>
    <dbReference type="NCBI Taxonomy" id="1314779"/>
    <lineage>
        <taxon>Eukaryota</taxon>
        <taxon>Fungi</taxon>
        <taxon>Dikarya</taxon>
        <taxon>Ascomycota</taxon>
        <taxon>Pezizomycotina</taxon>
        <taxon>Dothideomycetes</taxon>
        <taxon>Dothideomycetes incertae sedis</taxon>
        <taxon>Zopfiaceae</taxon>
        <taxon>Zopfia</taxon>
    </lineage>
</organism>
<protein>
    <recommendedName>
        <fullName evidence="8">Zn(2)-C6 fungal-type domain-containing protein</fullName>
    </recommendedName>
</protein>
<dbReference type="PROSITE" id="PS50048">
    <property type="entry name" value="ZN2_CY6_FUNGAL_2"/>
    <property type="match status" value="1"/>
</dbReference>
<evidence type="ECO:0000256" key="7">
    <source>
        <dbReference type="SAM" id="MobiDB-lite"/>
    </source>
</evidence>